<dbReference type="Proteomes" id="UP000280296">
    <property type="component" value="Unassembled WGS sequence"/>
</dbReference>
<reference evidence="2 3" key="1">
    <citation type="submission" date="2018-12" db="EMBL/GenBank/DDBJ databases">
        <authorList>
            <person name="Toschakov S.V."/>
        </authorList>
    </citation>
    <scope>NUCLEOTIDE SEQUENCE [LARGE SCALE GENOMIC DNA]</scope>
    <source>
        <strain evidence="2 3">GM2012</strain>
    </source>
</reference>
<dbReference type="RefSeq" id="WP_126725248.1">
    <property type="nucleotide sequence ID" value="NZ_RYZH01000017.1"/>
</dbReference>
<evidence type="ECO:0000313" key="3">
    <source>
        <dbReference type="Proteomes" id="UP000280296"/>
    </source>
</evidence>
<feature type="region of interest" description="Disordered" evidence="1">
    <location>
        <begin position="284"/>
        <end position="337"/>
    </location>
</feature>
<feature type="region of interest" description="Disordered" evidence="1">
    <location>
        <begin position="15"/>
        <end position="40"/>
    </location>
</feature>
<dbReference type="EMBL" id="RYZH01000017">
    <property type="protein sequence ID" value="RUL87761.1"/>
    <property type="molecule type" value="Genomic_DNA"/>
</dbReference>
<accession>A0A432MK35</accession>
<gene>
    <name evidence="2" type="ORF">TsocGM_10375</name>
</gene>
<name>A0A432MK35_9BACT</name>
<organism evidence="2 3">
    <name type="scientific">Tautonia sociabilis</name>
    <dbReference type="NCBI Taxonomy" id="2080755"/>
    <lineage>
        <taxon>Bacteria</taxon>
        <taxon>Pseudomonadati</taxon>
        <taxon>Planctomycetota</taxon>
        <taxon>Planctomycetia</taxon>
        <taxon>Isosphaerales</taxon>
        <taxon>Isosphaeraceae</taxon>
        <taxon>Tautonia</taxon>
    </lineage>
</organism>
<dbReference type="AlphaFoldDB" id="A0A432MK35"/>
<proteinExistence type="predicted"/>
<comment type="caution">
    <text evidence="2">The sequence shown here is derived from an EMBL/GenBank/DDBJ whole genome shotgun (WGS) entry which is preliminary data.</text>
</comment>
<feature type="compositionally biased region" description="Gly residues" evidence="1">
    <location>
        <begin position="327"/>
        <end position="337"/>
    </location>
</feature>
<protein>
    <recommendedName>
        <fullName evidence="4">Type II and III secretion system protein</fullName>
    </recommendedName>
</protein>
<feature type="compositionally biased region" description="Low complexity" evidence="1">
    <location>
        <begin position="22"/>
        <end position="35"/>
    </location>
</feature>
<evidence type="ECO:0008006" key="4">
    <source>
        <dbReference type="Google" id="ProtNLM"/>
    </source>
</evidence>
<sequence>MLGAIILAASIPTQLPPPPAVDPTAPASASAPESGGAAGGPRFAFEVRDIQVEGLDWRGVLKGKTRRLGWQAGVSIWAIDERTARSLIEHVQKSPRTVVLQAPPAVAEAGQAARTLTGSTVQLVVDLERRADGPPGQESGIAYLPILEQMHNGVDLSLSATPDADGLVVGLNLDESTIQGIHTGSFEDAVDGPSPAEDRPILGLFRRRAEEDPNVSRAGAMKLQASFQVPEVVRSHVEGAWPLKPGELLLVSLGARTTAEKWGRPVVVERLVLVSARPEGVAGRRSMLGAGPVGETGAGGGAAASPFPSLPSASTPDSAPPPPIVPGLGGPGGILPE</sequence>
<feature type="compositionally biased region" description="Low complexity" evidence="1">
    <location>
        <begin position="303"/>
        <end position="317"/>
    </location>
</feature>
<evidence type="ECO:0000313" key="2">
    <source>
        <dbReference type="EMBL" id="RUL87761.1"/>
    </source>
</evidence>
<feature type="compositionally biased region" description="Gly residues" evidence="1">
    <location>
        <begin position="291"/>
        <end position="302"/>
    </location>
</feature>
<keyword evidence="3" id="KW-1185">Reference proteome</keyword>
<reference evidence="2 3" key="2">
    <citation type="submission" date="2019-01" db="EMBL/GenBank/DDBJ databases">
        <title>Tautonia sociabilis, a novel thermotolerant planctomycete of Isosphaeraceae family, isolated from a 4000 m deep subterranean habitat.</title>
        <authorList>
            <person name="Kovaleva O.L."/>
            <person name="Elcheninov A.G."/>
            <person name="Van Heerden E."/>
            <person name="Toshchakov S.V."/>
            <person name="Novikov A."/>
            <person name="Bonch-Osmolovskaya E.A."/>
            <person name="Kublanov I.V."/>
        </authorList>
    </citation>
    <scope>NUCLEOTIDE SEQUENCE [LARGE SCALE GENOMIC DNA]</scope>
    <source>
        <strain evidence="2 3">GM2012</strain>
    </source>
</reference>
<evidence type="ECO:0000256" key="1">
    <source>
        <dbReference type="SAM" id="MobiDB-lite"/>
    </source>
</evidence>